<dbReference type="GO" id="GO:0006635">
    <property type="term" value="P:fatty acid beta-oxidation"/>
    <property type="evidence" value="ECO:0007669"/>
    <property type="project" value="TreeGrafter"/>
</dbReference>
<dbReference type="InterPro" id="IPR001753">
    <property type="entry name" value="Enoyl-CoA_hydra/iso"/>
</dbReference>
<dbReference type="CDD" id="cd06558">
    <property type="entry name" value="crotonase-like"/>
    <property type="match status" value="1"/>
</dbReference>
<evidence type="ECO:0000313" key="3">
    <source>
        <dbReference type="EMBL" id="PTU30877.1"/>
    </source>
</evidence>
<dbReference type="Proteomes" id="UP000244248">
    <property type="component" value="Unassembled WGS sequence"/>
</dbReference>
<dbReference type="PANTHER" id="PTHR11941:SF54">
    <property type="entry name" value="ENOYL-COA HYDRATASE, MITOCHONDRIAL"/>
    <property type="match status" value="1"/>
</dbReference>
<dbReference type="Pfam" id="PF00378">
    <property type="entry name" value="ECH_1"/>
    <property type="match status" value="2"/>
</dbReference>
<dbReference type="GO" id="GO:0016853">
    <property type="term" value="F:isomerase activity"/>
    <property type="evidence" value="ECO:0007669"/>
    <property type="project" value="UniProtKB-KW"/>
</dbReference>
<sequence length="322" mass="34768">MKLNFQHLQTAQQERVLTVALSNPPFNFLTSAMMAELDQLLREIENDTGIGAVILTSAVPDVFLTHFDVGEIKQMAAGLAAPIPSSVTRVVSRAEAALDHVPGVRKLIERTPMGGVSAMNLFHEVTARMKAMDKVFIAAINGRAMGGGCELTLACDLRLMVDGSVEGGQVIGQPEIYIGLIPGGGGTQMLTRILGVARALEFCLDGTLLSPREAYELGLINRVVPADELMSEAMILAERMARRSADAVRAIKRSVYQAASQNIDAGMEIEKAEFMSVATQKDTRYAMTAYADYVGDLIASGKQIAVQDFESWQNGTAVNFNR</sequence>
<accession>A0A2T5ME93</accession>
<comment type="similarity">
    <text evidence="1 2">Belongs to the enoyl-CoA hydratase/isomerase family.</text>
</comment>
<dbReference type="RefSeq" id="WP_107940462.1">
    <property type="nucleotide sequence ID" value="NZ_QANS01000004.1"/>
</dbReference>
<dbReference type="InterPro" id="IPR018376">
    <property type="entry name" value="Enoyl-CoA_hyd/isom_CS"/>
</dbReference>
<evidence type="ECO:0000256" key="2">
    <source>
        <dbReference type="RuleBase" id="RU003707"/>
    </source>
</evidence>
<comment type="caution">
    <text evidence="3">The sequence shown here is derived from an EMBL/GenBank/DDBJ whole genome shotgun (WGS) entry which is preliminary data.</text>
</comment>
<gene>
    <name evidence="3" type="ORF">CJD38_11235</name>
</gene>
<dbReference type="InterPro" id="IPR029045">
    <property type="entry name" value="ClpP/crotonase-like_dom_sf"/>
</dbReference>
<evidence type="ECO:0000313" key="4">
    <source>
        <dbReference type="Proteomes" id="UP000244248"/>
    </source>
</evidence>
<keyword evidence="3" id="KW-0413">Isomerase</keyword>
<name>A0A2T5ME93_9GAMM</name>
<keyword evidence="4" id="KW-1185">Reference proteome</keyword>
<proteinExistence type="inferred from homology"/>
<reference evidence="3 4" key="1">
    <citation type="submission" date="2018-04" db="EMBL/GenBank/DDBJ databases">
        <title>Novel species isolated from glacier.</title>
        <authorList>
            <person name="Liu Q."/>
            <person name="Xin Y.-H."/>
        </authorList>
    </citation>
    <scope>NUCLEOTIDE SEQUENCE [LARGE SCALE GENOMIC DNA]</scope>
    <source>
        <strain evidence="3 4">GT1R17</strain>
    </source>
</reference>
<dbReference type="OrthoDB" id="9775794at2"/>
<dbReference type="PANTHER" id="PTHR11941">
    <property type="entry name" value="ENOYL-COA HYDRATASE-RELATED"/>
    <property type="match status" value="1"/>
</dbReference>
<evidence type="ECO:0000256" key="1">
    <source>
        <dbReference type="ARBA" id="ARBA00005254"/>
    </source>
</evidence>
<dbReference type="PROSITE" id="PS00166">
    <property type="entry name" value="ENOYL_COA_HYDRATASE"/>
    <property type="match status" value="1"/>
</dbReference>
<dbReference type="Gene3D" id="3.90.226.10">
    <property type="entry name" value="2-enoyl-CoA Hydratase, Chain A, domain 1"/>
    <property type="match status" value="1"/>
</dbReference>
<organism evidence="3 4">
    <name type="scientific">Stenotrophobium rhamnosiphilum</name>
    <dbReference type="NCBI Taxonomy" id="2029166"/>
    <lineage>
        <taxon>Bacteria</taxon>
        <taxon>Pseudomonadati</taxon>
        <taxon>Pseudomonadota</taxon>
        <taxon>Gammaproteobacteria</taxon>
        <taxon>Nevskiales</taxon>
        <taxon>Nevskiaceae</taxon>
        <taxon>Stenotrophobium</taxon>
    </lineage>
</organism>
<dbReference type="AlphaFoldDB" id="A0A2T5ME93"/>
<protein>
    <submittedName>
        <fullName evidence="3">Enoyl-CoA hydratase/isomerase family protein</fullName>
    </submittedName>
</protein>
<dbReference type="EMBL" id="QANS01000004">
    <property type="protein sequence ID" value="PTU30877.1"/>
    <property type="molecule type" value="Genomic_DNA"/>
</dbReference>
<dbReference type="SUPFAM" id="SSF52096">
    <property type="entry name" value="ClpP/crotonase"/>
    <property type="match status" value="1"/>
</dbReference>